<dbReference type="Pfam" id="PF12819">
    <property type="entry name" value="Malectin_like"/>
    <property type="match status" value="1"/>
</dbReference>
<evidence type="ECO:0000313" key="23">
    <source>
        <dbReference type="Proteomes" id="UP000283530"/>
    </source>
</evidence>
<dbReference type="PROSITE" id="PS00107">
    <property type="entry name" value="PROTEIN_KINASE_ATP"/>
    <property type="match status" value="1"/>
</dbReference>
<dbReference type="InterPro" id="IPR032675">
    <property type="entry name" value="LRR_dom_sf"/>
</dbReference>
<dbReference type="STRING" id="337451.A0A443NI22"/>
<dbReference type="PROSITE" id="PS00108">
    <property type="entry name" value="PROTEIN_KINASE_ST"/>
    <property type="match status" value="1"/>
</dbReference>
<dbReference type="Proteomes" id="UP000283530">
    <property type="component" value="Unassembled WGS sequence"/>
</dbReference>
<evidence type="ECO:0000256" key="11">
    <source>
        <dbReference type="ARBA" id="ARBA00022777"/>
    </source>
</evidence>
<evidence type="ECO:0000256" key="5">
    <source>
        <dbReference type="ARBA" id="ARBA00022614"/>
    </source>
</evidence>
<dbReference type="PANTHER" id="PTHR45631">
    <property type="entry name" value="OS07G0107800 PROTEIN-RELATED"/>
    <property type="match status" value="1"/>
</dbReference>
<dbReference type="InterPro" id="IPR024788">
    <property type="entry name" value="Malectin-like_Carb-bd_dom"/>
</dbReference>
<dbReference type="EC" id="2.7.11.1" evidence="2"/>
<feature type="domain" description="Protein kinase" evidence="21">
    <location>
        <begin position="588"/>
        <end position="870"/>
    </location>
</feature>
<dbReference type="InterPro" id="IPR001611">
    <property type="entry name" value="Leu-rich_rpt"/>
</dbReference>
<keyword evidence="10 18" id="KW-0547">Nucleotide-binding</keyword>
<dbReference type="PANTHER" id="PTHR45631:SF202">
    <property type="entry name" value="SENESCENCE-INDUCED RECEPTOR-LIKE SERINE_THREONINE-PROTEIN KINASE"/>
    <property type="match status" value="1"/>
</dbReference>
<dbReference type="SUPFAM" id="SSF52058">
    <property type="entry name" value="L domain-like"/>
    <property type="match status" value="1"/>
</dbReference>
<comment type="caution">
    <text evidence="22">The sequence shown here is derived from an EMBL/GenBank/DDBJ whole genome shotgun (WGS) entry which is preliminary data.</text>
</comment>
<keyword evidence="7 19" id="KW-0812">Transmembrane</keyword>
<keyword evidence="6" id="KW-0808">Transferase</keyword>
<comment type="catalytic activity">
    <reaction evidence="16">
        <text>L-threonyl-[protein] + ATP = O-phospho-L-threonyl-[protein] + ADP + H(+)</text>
        <dbReference type="Rhea" id="RHEA:46608"/>
        <dbReference type="Rhea" id="RHEA-COMP:11060"/>
        <dbReference type="Rhea" id="RHEA-COMP:11605"/>
        <dbReference type="ChEBI" id="CHEBI:15378"/>
        <dbReference type="ChEBI" id="CHEBI:30013"/>
        <dbReference type="ChEBI" id="CHEBI:30616"/>
        <dbReference type="ChEBI" id="CHEBI:61977"/>
        <dbReference type="ChEBI" id="CHEBI:456216"/>
        <dbReference type="EC" id="2.7.11.1"/>
    </reaction>
</comment>
<evidence type="ECO:0000259" key="21">
    <source>
        <dbReference type="PROSITE" id="PS50011"/>
    </source>
</evidence>
<keyword evidence="15 22" id="KW-0675">Receptor</keyword>
<dbReference type="EMBL" id="QPKB01000002">
    <property type="protein sequence ID" value="RWR78156.1"/>
    <property type="molecule type" value="Genomic_DNA"/>
</dbReference>
<evidence type="ECO:0000256" key="4">
    <source>
        <dbReference type="ARBA" id="ARBA00022553"/>
    </source>
</evidence>
<organism evidence="22 23">
    <name type="scientific">Cinnamomum micranthum f. kanehirae</name>
    <dbReference type="NCBI Taxonomy" id="337451"/>
    <lineage>
        <taxon>Eukaryota</taxon>
        <taxon>Viridiplantae</taxon>
        <taxon>Streptophyta</taxon>
        <taxon>Embryophyta</taxon>
        <taxon>Tracheophyta</taxon>
        <taxon>Spermatophyta</taxon>
        <taxon>Magnoliopsida</taxon>
        <taxon>Magnoliidae</taxon>
        <taxon>Laurales</taxon>
        <taxon>Lauraceae</taxon>
        <taxon>Cinnamomum</taxon>
    </lineage>
</organism>
<dbReference type="InterPro" id="IPR017441">
    <property type="entry name" value="Protein_kinase_ATP_BS"/>
</dbReference>
<dbReference type="AlphaFoldDB" id="A0A443NI22"/>
<feature type="signal peptide" evidence="20">
    <location>
        <begin position="1"/>
        <end position="31"/>
    </location>
</feature>
<dbReference type="FunFam" id="3.80.10.10:FF:000129">
    <property type="entry name" value="Leucine-rich repeat receptor-like kinase"/>
    <property type="match status" value="1"/>
</dbReference>
<keyword evidence="11 22" id="KW-0418">Kinase</keyword>
<evidence type="ECO:0000256" key="7">
    <source>
        <dbReference type="ARBA" id="ARBA00022692"/>
    </source>
</evidence>
<evidence type="ECO:0000256" key="1">
    <source>
        <dbReference type="ARBA" id="ARBA00004167"/>
    </source>
</evidence>
<evidence type="ECO:0000256" key="20">
    <source>
        <dbReference type="SAM" id="SignalP"/>
    </source>
</evidence>
<keyword evidence="12 18" id="KW-0067">ATP-binding</keyword>
<dbReference type="SUPFAM" id="SSF56112">
    <property type="entry name" value="Protein kinase-like (PK-like)"/>
    <property type="match status" value="1"/>
</dbReference>
<evidence type="ECO:0000256" key="19">
    <source>
        <dbReference type="SAM" id="Phobius"/>
    </source>
</evidence>
<dbReference type="Pfam" id="PF07714">
    <property type="entry name" value="PK_Tyr_Ser-Thr"/>
    <property type="match status" value="1"/>
</dbReference>
<evidence type="ECO:0000256" key="13">
    <source>
        <dbReference type="ARBA" id="ARBA00022989"/>
    </source>
</evidence>
<keyword evidence="23" id="KW-1185">Reference proteome</keyword>
<dbReference type="Gene3D" id="3.80.10.10">
    <property type="entry name" value="Ribonuclease Inhibitor"/>
    <property type="match status" value="1"/>
</dbReference>
<sequence>MGEGCAADKSEMALIQCCLAILLTFAVPVHAQPGFISINCGMAEDSTYIDIIDTTYHSDAKYIETGVNYNLSKASLPTTTLQQLYNNVRSFPNGSRNCYNLSEITKGTKYLLRFYMWYGNYDGINSIPQFDIYIGVNRWMIINDRSSVPFVRELILMAKKNYMSVCLVNTGLGTPFISALELRPLNHSMYKIVNETHSLSRWDQYDLGRSKYNNVDVTAGIRYPDDPYDLLWRPFDVIKWSSFNTSFGVTNPNVAFQPPSKVMMTAVRPVNESDALYHNWTTDELGLQLQVYLHFAELEQLNATQKREFTVCYGDNLCNNSTIRPEYLVTTTVEPPRILTGQAQYSCTLKRTSNSTHPPILNAIEIFAIRQYNDTPTRDEDVEAILDIKSTYQLKRNWMGDPCVPKTFSWQGLVCNYTLSDFPTILSLNLSSFGLKGEIAASLANLISIQSLDLSWNNLTGPIPDFLGDLPSLSLLNLSGNQLSGSVPSNLVTKVNRGSLQLSIDNNPNLVTPVNDIKKSRKVIVTVLASVISTLVLLTIVGILLLKFAQRRRQRAPIVKTNNQYADIDSLPYENREFTYAEVLSITNNFQRCIGKGGFGTVYHGQMTNGTQVAVKMLSPESLSLESIKSTCQGPTEFENEAHLLMRVHHRNLVLFIGYCQEDGNLALIYEYMAQGHLGSHLEDSKSDALSWDRRLRIALDVAQGLEYLHDGCKPPIIHRDVKTANILLNERLEAKIGDFGLSKVFSDDFTHVSTAVKGTFGYLDPEYYNSNNLTEKSDVYSFGVVLLQLITGKTAVVQISGSAPRGLIDWAIPVFVGGDIMDVIDPKLEGNYDIKSIQKVAEIAHACTLPKSIDRPHMRDVVVELKEYIGNEKALESESAPESDGCMYSGPGQTTSEIFSYLSAR</sequence>
<evidence type="ECO:0000256" key="14">
    <source>
        <dbReference type="ARBA" id="ARBA00023136"/>
    </source>
</evidence>
<keyword evidence="5" id="KW-0433">Leucine-rich repeat</keyword>
<accession>A0A443NI22</accession>
<dbReference type="GO" id="GO:0016020">
    <property type="term" value="C:membrane"/>
    <property type="evidence" value="ECO:0007669"/>
    <property type="project" value="UniProtKB-SubCell"/>
</dbReference>
<evidence type="ECO:0000256" key="16">
    <source>
        <dbReference type="ARBA" id="ARBA00047899"/>
    </source>
</evidence>
<name>A0A443NI22_9MAGN</name>
<dbReference type="InterPro" id="IPR001245">
    <property type="entry name" value="Ser-Thr/Tyr_kinase_cat_dom"/>
</dbReference>
<dbReference type="Gene3D" id="1.10.510.10">
    <property type="entry name" value="Transferase(Phosphotransferase) domain 1"/>
    <property type="match status" value="1"/>
</dbReference>
<keyword evidence="14 19" id="KW-0472">Membrane</keyword>
<feature type="chain" id="PRO_5019367670" description="non-specific serine/threonine protein kinase" evidence="20">
    <location>
        <begin position="32"/>
        <end position="906"/>
    </location>
</feature>
<comment type="subcellular location">
    <subcellularLocation>
        <location evidence="1">Membrane</location>
        <topology evidence="1">Single-pass membrane protein</topology>
    </subcellularLocation>
</comment>
<dbReference type="Gene3D" id="3.30.200.20">
    <property type="entry name" value="Phosphorylase Kinase, domain 1"/>
    <property type="match status" value="1"/>
</dbReference>
<proteinExistence type="predicted"/>
<dbReference type="Pfam" id="PF00560">
    <property type="entry name" value="LRR_1"/>
    <property type="match status" value="2"/>
</dbReference>
<feature type="binding site" evidence="18">
    <location>
        <position position="616"/>
    </location>
    <ligand>
        <name>ATP</name>
        <dbReference type="ChEBI" id="CHEBI:30616"/>
    </ligand>
</feature>
<keyword evidence="8 20" id="KW-0732">Signal</keyword>
<gene>
    <name evidence="22" type="ORF">CKAN_00666900</name>
</gene>
<dbReference type="InterPro" id="IPR000719">
    <property type="entry name" value="Prot_kinase_dom"/>
</dbReference>
<dbReference type="FunFam" id="1.10.510.10:FF:000146">
    <property type="entry name" value="LRR receptor-like serine/threonine-protein kinase IOS1"/>
    <property type="match status" value="1"/>
</dbReference>
<feature type="transmembrane region" description="Helical" evidence="19">
    <location>
        <begin position="523"/>
        <end position="546"/>
    </location>
</feature>
<evidence type="ECO:0000256" key="9">
    <source>
        <dbReference type="ARBA" id="ARBA00022737"/>
    </source>
</evidence>
<protein>
    <recommendedName>
        <fullName evidence="2">non-specific serine/threonine protein kinase</fullName>
        <ecNumber evidence="2">2.7.11.1</ecNumber>
    </recommendedName>
</protein>
<dbReference type="GO" id="GO:0005524">
    <property type="term" value="F:ATP binding"/>
    <property type="evidence" value="ECO:0007669"/>
    <property type="project" value="UniProtKB-UniRule"/>
</dbReference>
<keyword evidence="13 19" id="KW-1133">Transmembrane helix</keyword>
<evidence type="ECO:0000313" key="22">
    <source>
        <dbReference type="EMBL" id="RWR78156.1"/>
    </source>
</evidence>
<dbReference type="GO" id="GO:0004674">
    <property type="term" value="F:protein serine/threonine kinase activity"/>
    <property type="evidence" value="ECO:0007669"/>
    <property type="project" value="UniProtKB-KW"/>
</dbReference>
<dbReference type="SMART" id="SM00220">
    <property type="entry name" value="S_TKc"/>
    <property type="match status" value="1"/>
</dbReference>
<keyword evidence="9" id="KW-0677">Repeat</keyword>
<evidence type="ECO:0000256" key="17">
    <source>
        <dbReference type="ARBA" id="ARBA00048679"/>
    </source>
</evidence>
<evidence type="ECO:0000256" key="3">
    <source>
        <dbReference type="ARBA" id="ARBA00022527"/>
    </source>
</evidence>
<evidence type="ECO:0000256" key="6">
    <source>
        <dbReference type="ARBA" id="ARBA00022679"/>
    </source>
</evidence>
<dbReference type="CDD" id="cd14066">
    <property type="entry name" value="STKc_IRAK"/>
    <property type="match status" value="1"/>
</dbReference>
<evidence type="ECO:0000256" key="8">
    <source>
        <dbReference type="ARBA" id="ARBA00022729"/>
    </source>
</evidence>
<evidence type="ECO:0000256" key="18">
    <source>
        <dbReference type="PROSITE-ProRule" id="PRU10141"/>
    </source>
</evidence>
<reference evidence="22 23" key="1">
    <citation type="journal article" date="2019" name="Nat. Plants">
        <title>Stout camphor tree genome fills gaps in understanding of flowering plant genome evolution.</title>
        <authorList>
            <person name="Chaw S.M."/>
            <person name="Liu Y.C."/>
            <person name="Wu Y.W."/>
            <person name="Wang H.Y."/>
            <person name="Lin C.I."/>
            <person name="Wu C.S."/>
            <person name="Ke H.M."/>
            <person name="Chang L.Y."/>
            <person name="Hsu C.Y."/>
            <person name="Yang H.T."/>
            <person name="Sudianto E."/>
            <person name="Hsu M.H."/>
            <person name="Wu K.P."/>
            <person name="Wang L.N."/>
            <person name="Leebens-Mack J.H."/>
            <person name="Tsai I.J."/>
        </authorList>
    </citation>
    <scope>NUCLEOTIDE SEQUENCE [LARGE SCALE GENOMIC DNA]</scope>
    <source>
        <strain evidence="23">cv. Chaw 1501</strain>
        <tissue evidence="22">Young leaves</tissue>
    </source>
</reference>
<evidence type="ECO:0000256" key="12">
    <source>
        <dbReference type="ARBA" id="ARBA00022840"/>
    </source>
</evidence>
<dbReference type="InterPro" id="IPR011009">
    <property type="entry name" value="Kinase-like_dom_sf"/>
</dbReference>
<dbReference type="PROSITE" id="PS50011">
    <property type="entry name" value="PROTEIN_KINASE_DOM"/>
    <property type="match status" value="1"/>
</dbReference>
<evidence type="ECO:0000256" key="2">
    <source>
        <dbReference type="ARBA" id="ARBA00012513"/>
    </source>
</evidence>
<comment type="catalytic activity">
    <reaction evidence="17">
        <text>L-seryl-[protein] + ATP = O-phospho-L-seryl-[protein] + ADP + H(+)</text>
        <dbReference type="Rhea" id="RHEA:17989"/>
        <dbReference type="Rhea" id="RHEA-COMP:9863"/>
        <dbReference type="Rhea" id="RHEA-COMP:11604"/>
        <dbReference type="ChEBI" id="CHEBI:15378"/>
        <dbReference type="ChEBI" id="CHEBI:29999"/>
        <dbReference type="ChEBI" id="CHEBI:30616"/>
        <dbReference type="ChEBI" id="CHEBI:83421"/>
        <dbReference type="ChEBI" id="CHEBI:456216"/>
        <dbReference type="EC" id="2.7.11.1"/>
    </reaction>
</comment>
<dbReference type="OrthoDB" id="2017114at2759"/>
<keyword evidence="4" id="KW-0597">Phosphoprotein</keyword>
<keyword evidence="3" id="KW-0723">Serine/threonine-protein kinase</keyword>
<dbReference type="InterPro" id="IPR008271">
    <property type="entry name" value="Ser/Thr_kinase_AS"/>
</dbReference>
<evidence type="ECO:0000256" key="15">
    <source>
        <dbReference type="ARBA" id="ARBA00023170"/>
    </source>
</evidence>
<evidence type="ECO:0000256" key="10">
    <source>
        <dbReference type="ARBA" id="ARBA00022741"/>
    </source>
</evidence>